<feature type="non-terminal residue" evidence="1">
    <location>
        <position position="1"/>
    </location>
</feature>
<gene>
    <name evidence="1" type="ORF">METZ01_LOCUS193711</name>
</gene>
<dbReference type="EMBL" id="UINC01040667">
    <property type="protein sequence ID" value="SVB40857.1"/>
    <property type="molecule type" value="Genomic_DNA"/>
</dbReference>
<organism evidence="1">
    <name type="scientific">marine metagenome</name>
    <dbReference type="NCBI Taxonomy" id="408172"/>
    <lineage>
        <taxon>unclassified sequences</taxon>
        <taxon>metagenomes</taxon>
        <taxon>ecological metagenomes</taxon>
    </lineage>
</organism>
<accession>A0A382DTF1</accession>
<proteinExistence type="predicted"/>
<protein>
    <recommendedName>
        <fullName evidence="2">SGNH hydrolase-type esterase domain-containing protein</fullName>
    </recommendedName>
</protein>
<reference evidence="1" key="1">
    <citation type="submission" date="2018-05" db="EMBL/GenBank/DDBJ databases">
        <authorList>
            <person name="Lanie J.A."/>
            <person name="Ng W.-L."/>
            <person name="Kazmierczak K.M."/>
            <person name="Andrzejewski T.M."/>
            <person name="Davidsen T.M."/>
            <person name="Wayne K.J."/>
            <person name="Tettelin H."/>
            <person name="Glass J.I."/>
            <person name="Rusch D."/>
            <person name="Podicherti R."/>
            <person name="Tsui H.-C.T."/>
            <person name="Winkler M.E."/>
        </authorList>
    </citation>
    <scope>NUCLEOTIDE SEQUENCE</scope>
</reference>
<dbReference type="Gene3D" id="3.40.50.1110">
    <property type="entry name" value="SGNH hydrolase"/>
    <property type="match status" value="1"/>
</dbReference>
<evidence type="ECO:0008006" key="2">
    <source>
        <dbReference type="Google" id="ProtNLM"/>
    </source>
</evidence>
<dbReference type="AlphaFoldDB" id="A0A382DTF1"/>
<sequence length="331" mass="37421">VLKVTSHRAAFRYHPRFGYFFRPNLRLWQLPQQETAPFYLISTNSVGARCYREPEPNIDDCGIKILFIGDSLAVGDNVSNRERFTDVLEQLLPGAESHNYGLSGSGHDQQLLIHREFSPLIDPDVLVLCPAIGCIGRNLLSDRLHYDPLTGGAIRVPRPYFTLDTDGSLVSHNVPVPKPAFKTFPDPRFEAARPNWQRRIKDAIKSMILRQEPPYLNHIYDDPQATGYRLGKALLREILRESSASLKVLAPLPSFSYVTRPDAINHHSFFSSVAEAGGAHFVDVPRFFQQLSEREKKQGFFPYDGHYTRSGHEVIATGLAATLRGLRDWPD</sequence>
<dbReference type="SUPFAM" id="SSF52266">
    <property type="entry name" value="SGNH hydrolase"/>
    <property type="match status" value="1"/>
</dbReference>
<name>A0A382DTF1_9ZZZZ</name>
<evidence type="ECO:0000313" key="1">
    <source>
        <dbReference type="EMBL" id="SVB40857.1"/>
    </source>
</evidence>
<dbReference type="InterPro" id="IPR036514">
    <property type="entry name" value="SGNH_hydro_sf"/>
</dbReference>